<dbReference type="SUPFAM" id="SSF53335">
    <property type="entry name" value="S-adenosyl-L-methionine-dependent methyltransferases"/>
    <property type="match status" value="1"/>
</dbReference>
<dbReference type="Pfam" id="PF13649">
    <property type="entry name" value="Methyltransf_25"/>
    <property type="match status" value="1"/>
</dbReference>
<evidence type="ECO:0000313" key="4">
    <source>
        <dbReference type="Proteomes" id="UP000635384"/>
    </source>
</evidence>
<feature type="domain" description="Methyltransferase" evidence="2">
    <location>
        <begin position="46"/>
        <end position="143"/>
    </location>
</feature>
<dbReference type="PANTHER" id="PTHR43861">
    <property type="entry name" value="TRANS-ACONITATE 2-METHYLTRANSFERASE-RELATED"/>
    <property type="match status" value="1"/>
</dbReference>
<evidence type="ECO:0000259" key="2">
    <source>
        <dbReference type="Pfam" id="PF13649"/>
    </source>
</evidence>
<name>A0ABR8KXT6_9SPHN</name>
<dbReference type="InterPro" id="IPR041698">
    <property type="entry name" value="Methyltransf_25"/>
</dbReference>
<protein>
    <submittedName>
        <fullName evidence="3">Class I SAM-dependent methyltransferase</fullName>
    </submittedName>
</protein>
<comment type="caution">
    <text evidence="3">The sequence shown here is derived from an EMBL/GenBank/DDBJ whole genome shotgun (WGS) entry which is preliminary data.</text>
</comment>
<gene>
    <name evidence="3" type="ORF">IB285_12335</name>
</gene>
<evidence type="ECO:0000313" key="3">
    <source>
        <dbReference type="EMBL" id="MBD2843042.1"/>
    </source>
</evidence>
<dbReference type="GO" id="GO:0008168">
    <property type="term" value="F:methyltransferase activity"/>
    <property type="evidence" value="ECO:0007669"/>
    <property type="project" value="UniProtKB-KW"/>
</dbReference>
<sequence>MNEVQSFYDELSSQYHLIFEDWERWIYTQSNCVANLIGPPDAVGQILDCACGIGSQVLGLASMGYTVDGCDISQGAIERAKREAEQRKLEIDLWVDDMRSLSEVGHRQYDVILCMDNAIPHLASDEEIANALSAMKRCLKPGGKLALSVRDYAPLLQDKPSFTPPRIHHLENEKRIVFQVWDWLDDRRYELHLHICRETASGWSNSHFVSRYRAVTIEEVCKILMLIGFIDVRKLSPDETGAHQPVIMAQVPSI</sequence>
<keyword evidence="1" id="KW-0808">Transferase</keyword>
<reference evidence="3 4" key="1">
    <citation type="submission" date="2020-09" db="EMBL/GenBank/DDBJ databases">
        <authorList>
            <person name="Yoon J.-W."/>
        </authorList>
    </citation>
    <scope>NUCLEOTIDE SEQUENCE [LARGE SCALE GENOMIC DNA]</scope>
    <source>
        <strain evidence="3 4">KMU-140</strain>
    </source>
</reference>
<dbReference type="Gene3D" id="2.20.25.110">
    <property type="entry name" value="S-adenosyl-L-methionine-dependent methyltransferases"/>
    <property type="match status" value="1"/>
</dbReference>
<dbReference type="Proteomes" id="UP000635384">
    <property type="component" value="Unassembled WGS sequence"/>
</dbReference>
<dbReference type="Gene3D" id="3.40.50.150">
    <property type="entry name" value="Vaccinia Virus protein VP39"/>
    <property type="match status" value="1"/>
</dbReference>
<proteinExistence type="predicted"/>
<accession>A0ABR8KXT6</accession>
<dbReference type="EMBL" id="JACXLC010000001">
    <property type="protein sequence ID" value="MBD2843042.1"/>
    <property type="molecule type" value="Genomic_DNA"/>
</dbReference>
<dbReference type="GO" id="GO:0032259">
    <property type="term" value="P:methylation"/>
    <property type="evidence" value="ECO:0007669"/>
    <property type="project" value="UniProtKB-KW"/>
</dbReference>
<evidence type="ECO:0000256" key="1">
    <source>
        <dbReference type="ARBA" id="ARBA00022679"/>
    </source>
</evidence>
<keyword evidence="4" id="KW-1185">Reference proteome</keyword>
<dbReference type="CDD" id="cd02440">
    <property type="entry name" value="AdoMet_MTases"/>
    <property type="match status" value="1"/>
</dbReference>
<dbReference type="RefSeq" id="WP_190788447.1">
    <property type="nucleotide sequence ID" value="NZ_JACXLC010000001.1"/>
</dbReference>
<keyword evidence="3" id="KW-0489">Methyltransferase</keyword>
<dbReference type="InterPro" id="IPR029063">
    <property type="entry name" value="SAM-dependent_MTases_sf"/>
</dbReference>
<organism evidence="3 4">
    <name type="scientific">Erythrobacter rubeus</name>
    <dbReference type="NCBI Taxonomy" id="2760803"/>
    <lineage>
        <taxon>Bacteria</taxon>
        <taxon>Pseudomonadati</taxon>
        <taxon>Pseudomonadota</taxon>
        <taxon>Alphaproteobacteria</taxon>
        <taxon>Sphingomonadales</taxon>
        <taxon>Erythrobacteraceae</taxon>
        <taxon>Erythrobacter/Porphyrobacter group</taxon>
        <taxon>Erythrobacter</taxon>
    </lineage>
</organism>